<evidence type="ECO:0000313" key="2">
    <source>
        <dbReference type="Proteomes" id="UP000565724"/>
    </source>
</evidence>
<dbReference type="InterPro" id="IPR010662">
    <property type="entry name" value="RBBP9/YdeN"/>
</dbReference>
<keyword evidence="2" id="KW-1185">Reference proteome</keyword>
<dbReference type="EMBL" id="JABMCI010000070">
    <property type="protein sequence ID" value="NUU19109.1"/>
    <property type="molecule type" value="Genomic_DNA"/>
</dbReference>
<proteinExistence type="predicted"/>
<dbReference type="RefSeq" id="WP_175349025.1">
    <property type="nucleotide sequence ID" value="NZ_JABMCI010000070.1"/>
</dbReference>
<dbReference type="GO" id="GO:0016787">
    <property type="term" value="F:hydrolase activity"/>
    <property type="evidence" value="ECO:0007669"/>
    <property type="project" value="UniProtKB-KW"/>
</dbReference>
<dbReference type="Gene3D" id="3.40.50.1820">
    <property type="entry name" value="alpha/beta hydrolase"/>
    <property type="match status" value="1"/>
</dbReference>
<dbReference type="AlphaFoldDB" id="A0A7Y6A3I7"/>
<dbReference type="InterPro" id="IPR029058">
    <property type="entry name" value="AB_hydrolase_fold"/>
</dbReference>
<organism evidence="1 2">
    <name type="scientific">Cellulomonas humilata</name>
    <dbReference type="NCBI Taxonomy" id="144055"/>
    <lineage>
        <taxon>Bacteria</taxon>
        <taxon>Bacillati</taxon>
        <taxon>Actinomycetota</taxon>
        <taxon>Actinomycetes</taxon>
        <taxon>Micrococcales</taxon>
        <taxon>Cellulomonadaceae</taxon>
        <taxon>Cellulomonas</taxon>
    </lineage>
</organism>
<accession>A0A7Y6A3I7</accession>
<dbReference type="SUPFAM" id="SSF53474">
    <property type="entry name" value="alpha/beta-Hydrolases"/>
    <property type="match status" value="1"/>
</dbReference>
<protein>
    <submittedName>
        <fullName evidence="1">Serine hydrolase family protein</fullName>
    </submittedName>
</protein>
<reference evidence="1 2" key="1">
    <citation type="submission" date="2020-05" db="EMBL/GenBank/DDBJ databases">
        <title>Genome Sequencing of Type Strains.</title>
        <authorList>
            <person name="Lemaire J.F."/>
            <person name="Inderbitzin P."/>
            <person name="Gregorio O.A."/>
            <person name="Collins S.B."/>
            <person name="Wespe N."/>
            <person name="Knight-Connoni V."/>
        </authorList>
    </citation>
    <scope>NUCLEOTIDE SEQUENCE [LARGE SCALE GENOMIC DNA]</scope>
    <source>
        <strain evidence="1 2">ATCC 25174</strain>
    </source>
</reference>
<name>A0A7Y6A3I7_9CELL</name>
<dbReference type="Pfam" id="PF06821">
    <property type="entry name" value="Ser_hydrolase"/>
    <property type="match status" value="1"/>
</dbReference>
<keyword evidence="1" id="KW-0378">Hydrolase</keyword>
<evidence type="ECO:0000313" key="1">
    <source>
        <dbReference type="EMBL" id="NUU19109.1"/>
    </source>
</evidence>
<sequence length="188" mass="20404">MSDPTVVFVAGIGNSDADHWQRLWHARLPGSVWVEHRSWDDPVRDEWVRDLEETVHAIDGPAFLVAHSLGCTLAVQWAADHPGDGVVGALLVAPPDVHGPVFPERAVGFDRPVLSWLPFPSVVVVSDDDPYGTPAHAEELAGRLGGDLVNVGSGGHLNASSGLGDWPVGWAVLERLRWAERLRSRSPR</sequence>
<comment type="caution">
    <text evidence="1">The sequence shown here is derived from an EMBL/GenBank/DDBJ whole genome shotgun (WGS) entry which is preliminary data.</text>
</comment>
<dbReference type="Proteomes" id="UP000565724">
    <property type="component" value="Unassembled WGS sequence"/>
</dbReference>
<gene>
    <name evidence="1" type="ORF">HP550_17820</name>
</gene>